<sequence length="319" mass="33485">MPDLDPPTQPLHPEFPREVTDTSVVIFTGDRGLLRVDWSLHANDFIKFAPAFPLDAGTAIPVVRLHRVEGDGRMALADQRRIMFPGIGGEGRTAFDLGGNHGRFQVELGFVNDSGGWLSLARSNTLQSASSLGLPFSGASTGSCGGAWADSEGQARSGSFVSPGSEPLGASDRVQVGPALAQTETQAGIPSSGPDGGQGEAGGPGLASGSAPRVDVQLPESGGGGSAPSSERNETEDAVSIPRLVYGKPAFGGTRLMVQAELRIQGWAPPNSEIDLFGHRYVVGPGGRFQFLVKVDDPDLLRQALDLHPPPELSYRREN</sequence>
<comment type="caution">
    <text evidence="2">The sequence shown here is derived from an EMBL/GenBank/DDBJ whole genome shotgun (WGS) entry which is preliminary data.</text>
</comment>
<feature type="region of interest" description="Disordered" evidence="1">
    <location>
        <begin position="185"/>
        <end position="240"/>
    </location>
</feature>
<dbReference type="Proteomes" id="UP000019460">
    <property type="component" value="Unassembled WGS sequence"/>
</dbReference>
<feature type="compositionally biased region" description="Gly residues" evidence="1">
    <location>
        <begin position="194"/>
        <end position="206"/>
    </location>
</feature>
<reference evidence="2 3" key="1">
    <citation type="submission" date="2012-11" db="EMBL/GenBank/DDBJ databases">
        <title>Genome assembly of Thiorhodococcus sp. AK35.</title>
        <authorList>
            <person name="Nupur N."/>
            <person name="Khatri I."/>
            <person name="Subramanian S."/>
            <person name="Pinnaka A."/>
        </authorList>
    </citation>
    <scope>NUCLEOTIDE SEQUENCE [LARGE SCALE GENOMIC DNA]</scope>
    <source>
        <strain evidence="2 3">AK35</strain>
    </source>
</reference>
<protein>
    <submittedName>
        <fullName evidence="2">Uncharacterized protein</fullName>
    </submittedName>
</protein>
<proteinExistence type="predicted"/>
<dbReference type="AlphaFoldDB" id="W9VEB6"/>
<name>W9VEB6_9GAMM</name>
<evidence type="ECO:0000313" key="2">
    <source>
        <dbReference type="EMBL" id="EXJ14377.1"/>
    </source>
</evidence>
<evidence type="ECO:0000313" key="3">
    <source>
        <dbReference type="Proteomes" id="UP000019460"/>
    </source>
</evidence>
<dbReference type="eggNOG" id="ENOG5031SF9">
    <property type="taxonomic scope" value="Bacteria"/>
</dbReference>
<accession>W9VEB6</accession>
<keyword evidence="3" id="KW-1185">Reference proteome</keyword>
<dbReference type="OrthoDB" id="5767084at2"/>
<organism evidence="2 3">
    <name type="scientific">Imhoffiella purpurea</name>
    <dbReference type="NCBI Taxonomy" id="1249627"/>
    <lineage>
        <taxon>Bacteria</taxon>
        <taxon>Pseudomonadati</taxon>
        <taxon>Pseudomonadota</taxon>
        <taxon>Gammaproteobacteria</taxon>
        <taxon>Chromatiales</taxon>
        <taxon>Chromatiaceae</taxon>
        <taxon>Imhoffiella</taxon>
    </lineage>
</organism>
<gene>
    <name evidence="2" type="ORF">D779_2710</name>
</gene>
<dbReference type="STRING" id="1249627.D779_2710"/>
<feature type="region of interest" description="Disordered" evidence="1">
    <location>
        <begin position="143"/>
        <end position="172"/>
    </location>
</feature>
<evidence type="ECO:0000256" key="1">
    <source>
        <dbReference type="SAM" id="MobiDB-lite"/>
    </source>
</evidence>
<dbReference type="EMBL" id="AONC01000041">
    <property type="protein sequence ID" value="EXJ14377.1"/>
    <property type="molecule type" value="Genomic_DNA"/>
</dbReference>
<dbReference type="RefSeq" id="WP_043755145.1">
    <property type="nucleotide sequence ID" value="NZ_AONC01000041.1"/>
</dbReference>